<organism evidence="1 2">
    <name type="scientific">Helicocarpus griseus UAMH5409</name>
    <dbReference type="NCBI Taxonomy" id="1447875"/>
    <lineage>
        <taxon>Eukaryota</taxon>
        <taxon>Fungi</taxon>
        <taxon>Dikarya</taxon>
        <taxon>Ascomycota</taxon>
        <taxon>Pezizomycotina</taxon>
        <taxon>Eurotiomycetes</taxon>
        <taxon>Eurotiomycetidae</taxon>
        <taxon>Onygenales</taxon>
        <taxon>Ajellomycetaceae</taxon>
        <taxon>Helicocarpus</taxon>
    </lineage>
</organism>
<gene>
    <name evidence="1" type="ORF">AJ79_06383</name>
</gene>
<dbReference type="Proteomes" id="UP000223968">
    <property type="component" value="Unassembled WGS sequence"/>
</dbReference>
<dbReference type="EMBL" id="PDNB01000112">
    <property type="protein sequence ID" value="PGH07104.1"/>
    <property type="molecule type" value="Genomic_DNA"/>
</dbReference>
<protein>
    <submittedName>
        <fullName evidence="1">Uncharacterized protein</fullName>
    </submittedName>
</protein>
<keyword evidence="2" id="KW-1185">Reference proteome</keyword>
<evidence type="ECO:0000313" key="2">
    <source>
        <dbReference type="Proteomes" id="UP000223968"/>
    </source>
</evidence>
<name>A0A2B7X619_9EURO</name>
<dbReference type="AlphaFoldDB" id="A0A2B7X619"/>
<accession>A0A2B7X619</accession>
<sequence>MTMVYNSEMQVYIDLRKTRGNNKPLGSLRPKTLHEMFRKPMYESYIKEDVIPQPSETLGREAFPYVATCWTMYRNMVTVPNLFKYSDFENGSLDTSTIIPEDLHRCYLFLRFAWKQLTKAKQSNTHHIKPVEKIEYHVDSINSEEEQRLTSGIFSLDAKRMAALSTNFIECHNSLDAGCGGDQDAFEIDPITPDENITTILSEADISDYTGELPESFSNPTTPCEKLPVDIYPASAPEPNLDENLCEVET</sequence>
<comment type="caution">
    <text evidence="1">The sequence shown here is derived from an EMBL/GenBank/DDBJ whole genome shotgun (WGS) entry which is preliminary data.</text>
</comment>
<evidence type="ECO:0000313" key="1">
    <source>
        <dbReference type="EMBL" id="PGH07104.1"/>
    </source>
</evidence>
<reference evidence="1 2" key="1">
    <citation type="submission" date="2017-10" db="EMBL/GenBank/DDBJ databases">
        <title>Comparative genomics in systemic dimorphic fungi from Ajellomycetaceae.</title>
        <authorList>
            <person name="Munoz J.F."/>
            <person name="Mcewen J.G."/>
            <person name="Clay O.K."/>
            <person name="Cuomo C.A."/>
        </authorList>
    </citation>
    <scope>NUCLEOTIDE SEQUENCE [LARGE SCALE GENOMIC DNA]</scope>
    <source>
        <strain evidence="1 2">UAMH5409</strain>
    </source>
</reference>
<proteinExistence type="predicted"/>